<proteinExistence type="predicted"/>
<name>A0ACC2PP55_9HYME</name>
<organism evidence="1 2">
    <name type="scientific">Eretmocerus hayati</name>
    <dbReference type="NCBI Taxonomy" id="131215"/>
    <lineage>
        <taxon>Eukaryota</taxon>
        <taxon>Metazoa</taxon>
        <taxon>Ecdysozoa</taxon>
        <taxon>Arthropoda</taxon>
        <taxon>Hexapoda</taxon>
        <taxon>Insecta</taxon>
        <taxon>Pterygota</taxon>
        <taxon>Neoptera</taxon>
        <taxon>Endopterygota</taxon>
        <taxon>Hymenoptera</taxon>
        <taxon>Apocrita</taxon>
        <taxon>Proctotrupomorpha</taxon>
        <taxon>Chalcidoidea</taxon>
        <taxon>Aphelinidae</taxon>
        <taxon>Aphelininae</taxon>
        <taxon>Eretmocerus</taxon>
    </lineage>
</organism>
<gene>
    <name evidence="1" type="ORF">QAD02_021074</name>
</gene>
<sequence>MSGKRKRLTIRKKYVIIQVMDEENLSLRKAAQNFGISIIRNFKVLYRKKVLKHLLSNIDEQENFDLSYITVPDAMMWIRSAMKEVKEQTVTNCSIKPRFSTQNFVPVGNNSEDRKDPLDSQEANCASIDDQLATESSSINIRDLVEERHESALEEVENDDETSV</sequence>
<reference evidence="1" key="1">
    <citation type="submission" date="2023-04" db="EMBL/GenBank/DDBJ databases">
        <title>A chromosome-level genome assembly of the parasitoid wasp Eretmocerus hayati.</title>
        <authorList>
            <person name="Zhong Y."/>
            <person name="Liu S."/>
            <person name="Liu Y."/>
        </authorList>
    </citation>
    <scope>NUCLEOTIDE SEQUENCE</scope>
    <source>
        <strain evidence="1">ZJU_SS_LIU_2023</strain>
    </source>
</reference>
<dbReference type="Proteomes" id="UP001239111">
    <property type="component" value="Chromosome 1"/>
</dbReference>
<keyword evidence="2" id="KW-1185">Reference proteome</keyword>
<protein>
    <submittedName>
        <fullName evidence="1">Uncharacterized protein</fullName>
    </submittedName>
</protein>
<accession>A0ACC2PP55</accession>
<comment type="caution">
    <text evidence="1">The sequence shown here is derived from an EMBL/GenBank/DDBJ whole genome shotgun (WGS) entry which is preliminary data.</text>
</comment>
<evidence type="ECO:0000313" key="1">
    <source>
        <dbReference type="EMBL" id="KAJ8685281.1"/>
    </source>
</evidence>
<evidence type="ECO:0000313" key="2">
    <source>
        <dbReference type="Proteomes" id="UP001239111"/>
    </source>
</evidence>
<dbReference type="EMBL" id="CM056741">
    <property type="protein sequence ID" value="KAJ8685281.1"/>
    <property type="molecule type" value="Genomic_DNA"/>
</dbReference>